<dbReference type="InterPro" id="IPR036812">
    <property type="entry name" value="NAD(P)_OxRdtase_dom_sf"/>
</dbReference>
<keyword evidence="5" id="KW-0732">Signal</keyword>
<dbReference type="Pfam" id="PF13578">
    <property type="entry name" value="Methyltransf_24"/>
    <property type="match status" value="1"/>
</dbReference>
<dbReference type="PANTHER" id="PTHR43827">
    <property type="entry name" value="2,5-DIKETO-D-GLUCONIC ACID REDUCTASE"/>
    <property type="match status" value="1"/>
</dbReference>
<reference evidence="7" key="1">
    <citation type="submission" date="2023-01" db="EMBL/GenBank/DDBJ databases">
        <title>Metagenome sequencing of chrysophaentin producing Chrysophaeum taylorii.</title>
        <authorList>
            <person name="Davison J."/>
            <person name="Bewley C."/>
        </authorList>
    </citation>
    <scope>NUCLEOTIDE SEQUENCE</scope>
    <source>
        <strain evidence="7">NIES-1699</strain>
    </source>
</reference>
<feature type="chain" id="PRO_5041975726" description="NADP-dependent oxidoreductase domain-containing protein" evidence="5">
    <location>
        <begin position="17"/>
        <end position="1120"/>
    </location>
</feature>
<dbReference type="FunFam" id="3.20.20.100:FF:000002">
    <property type="entry name" value="2,5-diketo-D-gluconic acid reductase A"/>
    <property type="match status" value="1"/>
</dbReference>
<dbReference type="GO" id="GO:0016616">
    <property type="term" value="F:oxidoreductase activity, acting on the CH-OH group of donors, NAD or NADP as acceptor"/>
    <property type="evidence" value="ECO:0007669"/>
    <property type="project" value="UniProtKB-ARBA"/>
</dbReference>
<name>A0AAD7UD63_9STRA</name>
<dbReference type="Gene3D" id="3.20.20.100">
    <property type="entry name" value="NADP-dependent oxidoreductase domain"/>
    <property type="match status" value="1"/>
</dbReference>
<evidence type="ECO:0000256" key="3">
    <source>
        <dbReference type="ARBA" id="ARBA00023002"/>
    </source>
</evidence>
<dbReference type="InterPro" id="IPR020471">
    <property type="entry name" value="AKR"/>
</dbReference>
<dbReference type="PRINTS" id="PR00069">
    <property type="entry name" value="ALDKETRDTASE"/>
</dbReference>
<sequence>MLLFLWFATALGTTTTIPQLGLGTYHMSGEVCYRAVMAALALGYRHVDTAEVYGNHEAVGRAVRDSGVPREEIFVTTKVSFADMEDPEAIERAVRALGLDYVDLALVHFPAPRAATGIPVWAALGISVEANVWRAFEARRAAWIALEAAQRRGLVKSLGVSNYLVPHLREMARYATVPPEVNQLEVHPFLPRDDVVAFCRDRGIVVEAYGSIAPGGTRDLLDHATVRRVAAAALRTPAQVLLGWAQQKGLVVLPKSTSAARIKENKDTFALAPLDARMLEELDALATTKHSASASTTGCGPWCPRGEYLWSPDVVPAIATPADWVGDASAPFREVPDYGRDWCDDDECAGGARRVAPRGVASTPLFEMPWEFDLEALRRDVAVVTADWDWNASEYGHARPLLSADELPPEFRDHFINKPHAPADLLRRDAPYLGKIYEWFSNRTEIVAFRLLRRLPLTAYGLHNDEDLHVRPDVRRMQIPVMVDDPTKALLLTTPFESRLGLAGLRGVDYADANPLLSDAAWPPDRKDHERESGSPPWYDLFGDGRDAEKKKLEEWVDDFAATIGSVYTLTTGRLHYFDTMKRHTLVGLGDEPRVTLVLDAVENDWMRAVMPAALVAKTKPSQKKIDELALARGVRDELGADGFATAAFAAPRNGSIVDAADAAASFVGAKVAFALSCRGSVAYKALFVLCGKALGKPEDQLAPDDDDDNDCALELVQLDVGGKNNRVGDAWLRITDNIAWPGTYDLRVDLDRCEAGARCVLGARLVGDGRELSPLSTVTLYVRRPARAMLAARLSDTLAGLKYADSHGARPGGFLGTGAVYYAMAYAQRASLAVVLGSGGGFVPSLVRQAQLDAGLGDTARTVLVDKGGSNDGSPDYFDEDGGGIQSPFRALYPEVEVWKKTTDEARDSFRREAAIDLLVVDADHSYAGSLRDALGWIELLAPTGVAILHDTGGLALGAAKTPSTLRRLGYDVVNLVADRALGDSECNDAWGCGLAIVTPPAATGGLAIIEKNMGTDAEVYAEIRGAALDDAPSIAAAICETAATRLPHAFKHRDPQCAADLLATAKEPSNTANLTLDYPDVAAGLPVDDAEARVEALLALRSAIDAELRRATLILLGS</sequence>
<evidence type="ECO:0000256" key="5">
    <source>
        <dbReference type="SAM" id="SignalP"/>
    </source>
</evidence>
<dbReference type="AlphaFoldDB" id="A0AAD7UD63"/>
<dbReference type="Pfam" id="PF00248">
    <property type="entry name" value="Aldo_ket_red"/>
    <property type="match status" value="1"/>
</dbReference>
<proteinExistence type="inferred from homology"/>
<evidence type="ECO:0000256" key="4">
    <source>
        <dbReference type="SAM" id="MobiDB-lite"/>
    </source>
</evidence>
<feature type="signal peptide" evidence="5">
    <location>
        <begin position="1"/>
        <end position="16"/>
    </location>
</feature>
<keyword evidence="8" id="KW-1185">Reference proteome</keyword>
<organism evidence="7 8">
    <name type="scientific">Chrysophaeum taylorii</name>
    <dbReference type="NCBI Taxonomy" id="2483200"/>
    <lineage>
        <taxon>Eukaryota</taxon>
        <taxon>Sar</taxon>
        <taxon>Stramenopiles</taxon>
        <taxon>Ochrophyta</taxon>
        <taxon>Pelagophyceae</taxon>
        <taxon>Pelagomonadales</taxon>
        <taxon>Pelagomonadaceae</taxon>
        <taxon>Chrysophaeum</taxon>
    </lineage>
</organism>
<dbReference type="Gene3D" id="2.60.120.330">
    <property type="entry name" value="B-lactam Antibiotic, Isopenicillin N Synthase, Chain"/>
    <property type="match status" value="1"/>
</dbReference>
<feature type="compositionally biased region" description="Basic and acidic residues" evidence="4">
    <location>
        <begin position="524"/>
        <end position="533"/>
    </location>
</feature>
<evidence type="ECO:0000313" key="8">
    <source>
        <dbReference type="Proteomes" id="UP001230188"/>
    </source>
</evidence>
<dbReference type="EMBL" id="JAQMWT010000387">
    <property type="protein sequence ID" value="KAJ8602298.1"/>
    <property type="molecule type" value="Genomic_DNA"/>
</dbReference>
<comment type="caution">
    <text evidence="7">The sequence shown here is derived from an EMBL/GenBank/DDBJ whole genome shotgun (WGS) entry which is preliminary data.</text>
</comment>
<dbReference type="InterPro" id="IPR018170">
    <property type="entry name" value="Aldo/ket_reductase_CS"/>
</dbReference>
<protein>
    <recommendedName>
        <fullName evidence="6">NADP-dependent oxidoreductase domain-containing protein</fullName>
    </recommendedName>
</protein>
<evidence type="ECO:0000313" key="7">
    <source>
        <dbReference type="EMBL" id="KAJ8602298.1"/>
    </source>
</evidence>
<feature type="region of interest" description="Disordered" evidence="4">
    <location>
        <begin position="521"/>
        <end position="540"/>
    </location>
</feature>
<dbReference type="SUPFAM" id="SSF51197">
    <property type="entry name" value="Clavaminate synthase-like"/>
    <property type="match status" value="2"/>
</dbReference>
<evidence type="ECO:0000256" key="1">
    <source>
        <dbReference type="ARBA" id="ARBA00007905"/>
    </source>
</evidence>
<comment type="similarity">
    <text evidence="1">Belongs to the aldo/keto reductase family.</text>
</comment>
<dbReference type="PROSITE" id="PS00062">
    <property type="entry name" value="ALDOKETO_REDUCTASE_2"/>
    <property type="match status" value="1"/>
</dbReference>
<keyword evidence="2" id="KW-0521">NADP</keyword>
<dbReference type="CDD" id="cd19071">
    <property type="entry name" value="AKR_AKR1-5-like"/>
    <property type="match status" value="1"/>
</dbReference>
<evidence type="ECO:0000256" key="2">
    <source>
        <dbReference type="ARBA" id="ARBA00022857"/>
    </source>
</evidence>
<evidence type="ECO:0000259" key="6">
    <source>
        <dbReference type="Pfam" id="PF00248"/>
    </source>
</evidence>
<dbReference type="Proteomes" id="UP001230188">
    <property type="component" value="Unassembled WGS sequence"/>
</dbReference>
<dbReference type="SUPFAM" id="SSF51430">
    <property type="entry name" value="NAD(P)-linked oxidoreductase"/>
    <property type="match status" value="1"/>
</dbReference>
<gene>
    <name evidence="7" type="ORF">CTAYLR_007857</name>
</gene>
<dbReference type="PANTHER" id="PTHR43827:SF3">
    <property type="entry name" value="NADP-DEPENDENT OXIDOREDUCTASE DOMAIN-CONTAINING PROTEIN"/>
    <property type="match status" value="1"/>
</dbReference>
<dbReference type="InterPro" id="IPR027443">
    <property type="entry name" value="IPNS-like_sf"/>
</dbReference>
<accession>A0AAD7UD63</accession>
<feature type="domain" description="NADP-dependent oxidoreductase" evidence="6">
    <location>
        <begin position="20"/>
        <end position="285"/>
    </location>
</feature>
<keyword evidence="3" id="KW-0560">Oxidoreductase</keyword>
<dbReference type="InterPro" id="IPR023210">
    <property type="entry name" value="NADP_OxRdtase_dom"/>
</dbReference>